<feature type="transmembrane region" description="Helical" evidence="1">
    <location>
        <begin position="72"/>
        <end position="95"/>
    </location>
</feature>
<dbReference type="EMBL" id="MHLR01000011">
    <property type="protein sequence ID" value="OGZ15485.1"/>
    <property type="molecule type" value="Genomic_DNA"/>
</dbReference>
<keyword evidence="1" id="KW-0472">Membrane</keyword>
<feature type="transmembrane region" description="Helical" evidence="1">
    <location>
        <begin position="6"/>
        <end position="32"/>
    </location>
</feature>
<reference evidence="2 3" key="1">
    <citation type="journal article" date="2016" name="Nat. Commun.">
        <title>Thousands of microbial genomes shed light on interconnected biogeochemical processes in an aquifer system.</title>
        <authorList>
            <person name="Anantharaman K."/>
            <person name="Brown C.T."/>
            <person name="Hug L.A."/>
            <person name="Sharon I."/>
            <person name="Castelle C.J."/>
            <person name="Probst A.J."/>
            <person name="Thomas B.C."/>
            <person name="Singh A."/>
            <person name="Wilkins M.J."/>
            <person name="Karaoz U."/>
            <person name="Brodie E.L."/>
            <person name="Williams K.H."/>
            <person name="Hubbard S.S."/>
            <person name="Banfield J.F."/>
        </authorList>
    </citation>
    <scope>NUCLEOTIDE SEQUENCE [LARGE SCALE GENOMIC DNA]</scope>
</reference>
<keyword evidence="1" id="KW-1133">Transmembrane helix</keyword>
<feature type="transmembrane region" description="Helical" evidence="1">
    <location>
        <begin position="132"/>
        <end position="151"/>
    </location>
</feature>
<sequence>MDTFLHAGAVISGIAVILFVAAVLILAIYAVLAHRAEQAKTTTLEGEKNRPETKTTGSAVEKTKKALVSPPAWALSSLTILGGWVCLMFAVWIFWPSAWLWLSSHPAFIWAAPLCLAVSGILYASKKTGAQMLAYLIVAVLVIALGNSFSWTTSTERARDTSASSVSHGSAQYPGYWDNCVKIPQNTAVGIKTKVRAPVGVESSCYQIRGGYRFRYELAGPVRMRWQNGTVYDDRPGRYTDLGDNFQHAAVKVMSLSRSPTTVTFWFQKK</sequence>
<evidence type="ECO:0000313" key="3">
    <source>
        <dbReference type="Proteomes" id="UP000177573"/>
    </source>
</evidence>
<protein>
    <submittedName>
        <fullName evidence="2">Uncharacterized protein</fullName>
    </submittedName>
</protein>
<keyword evidence="1" id="KW-0812">Transmembrane</keyword>
<accession>A0A1G2DPB4</accession>
<dbReference type="AlphaFoldDB" id="A0A1G2DPB4"/>
<evidence type="ECO:0000256" key="1">
    <source>
        <dbReference type="SAM" id="Phobius"/>
    </source>
</evidence>
<organism evidence="2 3">
    <name type="scientific">Candidatus Lloydbacteria bacterium RIFCSPLOWO2_02_FULL_51_11</name>
    <dbReference type="NCBI Taxonomy" id="1798667"/>
    <lineage>
        <taxon>Bacteria</taxon>
        <taxon>Candidatus Lloydiibacteriota</taxon>
    </lineage>
</organism>
<feature type="transmembrane region" description="Helical" evidence="1">
    <location>
        <begin position="107"/>
        <end position="125"/>
    </location>
</feature>
<dbReference type="Proteomes" id="UP000177573">
    <property type="component" value="Unassembled WGS sequence"/>
</dbReference>
<proteinExistence type="predicted"/>
<name>A0A1G2DPB4_9BACT</name>
<comment type="caution">
    <text evidence="2">The sequence shown here is derived from an EMBL/GenBank/DDBJ whole genome shotgun (WGS) entry which is preliminary data.</text>
</comment>
<gene>
    <name evidence="2" type="ORF">A3J08_02305</name>
</gene>
<evidence type="ECO:0000313" key="2">
    <source>
        <dbReference type="EMBL" id="OGZ15485.1"/>
    </source>
</evidence>